<evidence type="ECO:0000313" key="2">
    <source>
        <dbReference type="Proteomes" id="UP000198221"/>
    </source>
</evidence>
<name>A0A1C5JGU9_9ACTN</name>
<dbReference type="Proteomes" id="UP000198221">
    <property type="component" value="Chromosome I"/>
</dbReference>
<evidence type="ECO:0000313" key="1">
    <source>
        <dbReference type="EMBL" id="SCG69795.1"/>
    </source>
</evidence>
<proteinExistence type="predicted"/>
<reference evidence="2" key="1">
    <citation type="submission" date="2016-06" db="EMBL/GenBank/DDBJ databases">
        <authorList>
            <person name="Varghese N."/>
            <person name="Submissions Spin"/>
        </authorList>
    </citation>
    <scope>NUCLEOTIDE SEQUENCE [LARGE SCALE GENOMIC DNA]</scope>
    <source>
        <strain evidence="2">DSM 43819</strain>
    </source>
</reference>
<keyword evidence="2" id="KW-1185">Reference proteome</keyword>
<sequence length="178" mass="19161">MNAAPAGTDTAQVTSPKQRRAWSDVFRRSRISPHVFVVAEIAAQEVDQVVAGLGLPEASSNSLFDNAHWATPLLDGAVTRLRTYGLPRLPGGTRVYGHRPLRLLCHLMDLQPPRALSGEPSVPDVEELLGDLERQRQADVEAQLAQARTAMANDSKEVRAAVLALFGVETVGTADTAC</sequence>
<dbReference type="EMBL" id="LT607754">
    <property type="protein sequence ID" value="SCG69795.1"/>
    <property type="molecule type" value="Genomic_DNA"/>
</dbReference>
<protein>
    <submittedName>
        <fullName evidence="1">Uncharacterized protein</fullName>
    </submittedName>
</protein>
<dbReference type="AlphaFoldDB" id="A0A1C5JGU9"/>
<accession>A0A1C5JGU9</accession>
<organism evidence="1 2">
    <name type="scientific">Micromonospora inositola</name>
    <dbReference type="NCBI Taxonomy" id="47865"/>
    <lineage>
        <taxon>Bacteria</taxon>
        <taxon>Bacillati</taxon>
        <taxon>Actinomycetota</taxon>
        <taxon>Actinomycetes</taxon>
        <taxon>Micromonosporales</taxon>
        <taxon>Micromonosporaceae</taxon>
        <taxon>Micromonospora</taxon>
    </lineage>
</organism>
<gene>
    <name evidence="1" type="ORF">GA0070613_4667</name>
</gene>